<comment type="similarity">
    <text evidence="1 2">Belongs to the heparin-binding growth factors family.</text>
</comment>
<dbReference type="InterPro" id="IPR008996">
    <property type="entry name" value="IL1/FGF"/>
</dbReference>
<dbReference type="PANTHER" id="PTHR11486">
    <property type="entry name" value="FIBROBLAST GROWTH FACTOR"/>
    <property type="match status" value="1"/>
</dbReference>
<name>A0A8C4STD7_ERPCA</name>
<feature type="chain" id="PRO_5034753166" description="Fibroblast growth factor" evidence="2">
    <location>
        <begin position="26"/>
        <end position="225"/>
    </location>
</feature>
<dbReference type="SMART" id="SM00442">
    <property type="entry name" value="FGF"/>
    <property type="match status" value="1"/>
</dbReference>
<dbReference type="GO" id="GO:0005576">
    <property type="term" value="C:extracellular region"/>
    <property type="evidence" value="ECO:0007669"/>
    <property type="project" value="InterPro"/>
</dbReference>
<accession>A0A8C4STD7</accession>
<dbReference type="Proteomes" id="UP000694620">
    <property type="component" value="Unassembled WGS sequence"/>
</dbReference>
<keyword evidence="2" id="KW-0732">Signal</keyword>
<dbReference type="AlphaFoldDB" id="A0A8C4STD7"/>
<dbReference type="PRINTS" id="PR00263">
    <property type="entry name" value="HBGFFGF"/>
</dbReference>
<feature type="region of interest" description="Disordered" evidence="3">
    <location>
        <begin position="188"/>
        <end position="207"/>
    </location>
</feature>
<evidence type="ECO:0000313" key="4">
    <source>
        <dbReference type="Ensembl" id="ENSECRP00000021239.1"/>
    </source>
</evidence>
<dbReference type="GO" id="GO:0005104">
    <property type="term" value="F:fibroblast growth factor receptor binding"/>
    <property type="evidence" value="ECO:0007669"/>
    <property type="project" value="InterPro"/>
</dbReference>
<dbReference type="InterPro" id="IPR002209">
    <property type="entry name" value="Fibroblast_GF_fam"/>
</dbReference>
<evidence type="ECO:0000313" key="5">
    <source>
        <dbReference type="Proteomes" id="UP000694620"/>
    </source>
</evidence>
<dbReference type="Ensembl" id="ENSECRT00000021701.1">
    <property type="protein sequence ID" value="ENSECRP00000021239.1"/>
    <property type="gene ID" value="ENSECRG00000014319.1"/>
</dbReference>
<reference evidence="4" key="1">
    <citation type="submission" date="2025-08" db="UniProtKB">
        <authorList>
            <consortium name="Ensembl"/>
        </authorList>
    </citation>
    <scope>IDENTIFICATION</scope>
</reference>
<dbReference type="GeneTree" id="ENSGT00940000160601"/>
<dbReference type="Gene3D" id="2.80.10.50">
    <property type="match status" value="1"/>
</dbReference>
<dbReference type="PROSITE" id="PS00247">
    <property type="entry name" value="HBGF_FGF"/>
    <property type="match status" value="1"/>
</dbReference>
<dbReference type="SUPFAM" id="SSF50353">
    <property type="entry name" value="Cytokine"/>
    <property type="match status" value="1"/>
</dbReference>
<dbReference type="PRINTS" id="PR00262">
    <property type="entry name" value="IL1HBGF"/>
</dbReference>
<dbReference type="InterPro" id="IPR035444">
    <property type="entry name" value="FGF15/19/21"/>
</dbReference>
<dbReference type="GO" id="GO:0008083">
    <property type="term" value="F:growth factor activity"/>
    <property type="evidence" value="ECO:0007669"/>
    <property type="project" value="InterPro"/>
</dbReference>
<dbReference type="RefSeq" id="XP_028648237.1">
    <property type="nucleotide sequence ID" value="XM_028792404.2"/>
</dbReference>
<evidence type="ECO:0000256" key="3">
    <source>
        <dbReference type="SAM" id="MobiDB-lite"/>
    </source>
</evidence>
<dbReference type="GeneID" id="114644265"/>
<feature type="signal peptide" evidence="2">
    <location>
        <begin position="1"/>
        <end position="25"/>
    </location>
</feature>
<organism evidence="4 5">
    <name type="scientific">Erpetoichthys calabaricus</name>
    <name type="common">Rope fish</name>
    <name type="synonym">Calamoichthys calabaricus</name>
    <dbReference type="NCBI Taxonomy" id="27687"/>
    <lineage>
        <taxon>Eukaryota</taxon>
        <taxon>Metazoa</taxon>
        <taxon>Chordata</taxon>
        <taxon>Craniata</taxon>
        <taxon>Vertebrata</taxon>
        <taxon>Euteleostomi</taxon>
        <taxon>Actinopterygii</taxon>
        <taxon>Polypteriformes</taxon>
        <taxon>Polypteridae</taxon>
        <taxon>Erpetoichthys</taxon>
    </lineage>
</organism>
<evidence type="ECO:0000256" key="2">
    <source>
        <dbReference type="RuleBase" id="RU049442"/>
    </source>
</evidence>
<reference evidence="4" key="2">
    <citation type="submission" date="2025-09" db="UniProtKB">
        <authorList>
            <consortium name="Ensembl"/>
        </authorList>
    </citation>
    <scope>IDENTIFICATION</scope>
</reference>
<evidence type="ECO:0000256" key="1">
    <source>
        <dbReference type="ARBA" id="ARBA00007936"/>
    </source>
</evidence>
<gene>
    <name evidence="4" type="primary">FGF19</name>
    <name evidence="4" type="synonym">fgf19</name>
</gene>
<proteinExistence type="inferred from homology"/>
<dbReference type="Pfam" id="PF00167">
    <property type="entry name" value="FGF"/>
    <property type="match status" value="1"/>
</dbReference>
<dbReference type="PIRSF" id="PIRSF037961">
    <property type="entry name" value="FGF-19_FGF-21"/>
    <property type="match status" value="1"/>
</dbReference>
<dbReference type="GO" id="GO:0008543">
    <property type="term" value="P:fibroblast growth factor receptor signaling pathway"/>
    <property type="evidence" value="ECO:0007669"/>
    <property type="project" value="InterPro"/>
</dbReference>
<sequence>MKDRAESQNMWLAFCLFTLWFSVAGHCLPLRDSGPLISNGWDKPVRFRHLYAANRQGLASYHLQINEDGRVEGAPHQTSFSLLEIRPVSTGCVAFRGVKSSHYLCMNKDGKLRGLQTYKEDDCSFIEHILPNGYSLYTSEKHKAVVSLSGTKQRFYSQGKNIPPLSQFLPMVSTISDIDLEAGDQSSVAESRFPSYPETDSMDPFADSSRIYIPSPSFHKRSLSS</sequence>
<protein>
    <recommendedName>
        <fullName evidence="2">Fibroblast growth factor</fullName>
        <shortName evidence="2">FGF</shortName>
    </recommendedName>
</protein>
<keyword evidence="5" id="KW-1185">Reference proteome</keyword>
<dbReference type="OrthoDB" id="9937370at2759"/>